<evidence type="ECO:0000313" key="2">
    <source>
        <dbReference type="Proteomes" id="UP000095282"/>
    </source>
</evidence>
<protein>
    <submittedName>
        <fullName evidence="3">Uncharacterized protein</fullName>
    </submittedName>
</protein>
<reference evidence="3" key="1">
    <citation type="submission" date="2016-11" db="UniProtKB">
        <authorList>
            <consortium name="WormBaseParasite"/>
        </authorList>
    </citation>
    <scope>IDENTIFICATION</scope>
</reference>
<dbReference type="eggNOG" id="ENOG502TI9M">
    <property type="taxonomic scope" value="Eukaryota"/>
</dbReference>
<evidence type="ECO:0000256" key="1">
    <source>
        <dbReference type="SAM" id="MobiDB-lite"/>
    </source>
</evidence>
<dbReference type="WBParaSite" id="Csp11.Scaffold630.g16791.t1">
    <property type="protein sequence ID" value="Csp11.Scaffold630.g16791.t1"/>
    <property type="gene ID" value="Csp11.Scaffold630.g16791"/>
</dbReference>
<dbReference type="AlphaFoldDB" id="A0A1I7UK73"/>
<feature type="region of interest" description="Disordered" evidence="1">
    <location>
        <begin position="152"/>
        <end position="179"/>
    </location>
</feature>
<evidence type="ECO:0000313" key="3">
    <source>
        <dbReference type="WBParaSite" id="Csp11.Scaffold630.g16791.t1"/>
    </source>
</evidence>
<organism evidence="2 3">
    <name type="scientific">Caenorhabditis tropicalis</name>
    <dbReference type="NCBI Taxonomy" id="1561998"/>
    <lineage>
        <taxon>Eukaryota</taxon>
        <taxon>Metazoa</taxon>
        <taxon>Ecdysozoa</taxon>
        <taxon>Nematoda</taxon>
        <taxon>Chromadorea</taxon>
        <taxon>Rhabditida</taxon>
        <taxon>Rhabditina</taxon>
        <taxon>Rhabditomorpha</taxon>
        <taxon>Rhabditoidea</taxon>
        <taxon>Rhabditidae</taxon>
        <taxon>Peloderinae</taxon>
        <taxon>Caenorhabditis</taxon>
    </lineage>
</organism>
<sequence length="179" mass="20307">MDDHRFTDTILRATNVQSAIQRFEKRAPAPPPPFREPEQLIFNQNKKDVHSEQPLLSSYDAPLYVNTNIIYPVEENSYFPQITPPREHVTYGNASESTLDDPLENISTNRFEVGFKPTNFGKTIQGIYNSTEHPKQSPEEFEPSSLSVNLNVISPEISPPKPAERRKVANKPIEDNSVS</sequence>
<keyword evidence="2" id="KW-1185">Reference proteome</keyword>
<dbReference type="STRING" id="1561998.A0A1I7UK73"/>
<proteinExistence type="predicted"/>
<accession>A0A1I7UK73</accession>
<dbReference type="Proteomes" id="UP000095282">
    <property type="component" value="Unplaced"/>
</dbReference>
<name>A0A1I7UK73_9PELO</name>